<proteinExistence type="predicted"/>
<dbReference type="RefSeq" id="WP_090195212.1">
    <property type="nucleotide sequence ID" value="NZ_LT629785.1"/>
</dbReference>
<reference evidence="2" key="1">
    <citation type="submission" date="2016-10" db="EMBL/GenBank/DDBJ databases">
        <authorList>
            <person name="Varghese N."/>
            <person name="Submissions S."/>
        </authorList>
    </citation>
    <scope>NUCLEOTIDE SEQUENCE [LARGE SCALE GENOMIC DNA]</scope>
    <source>
        <strain evidence="2">DSM 17875</strain>
    </source>
</reference>
<dbReference type="Proteomes" id="UP000243232">
    <property type="component" value="Chromosome I"/>
</dbReference>
<dbReference type="EMBL" id="LT629785">
    <property type="protein sequence ID" value="SDU18742.1"/>
    <property type="molecule type" value="Genomic_DNA"/>
</dbReference>
<dbReference type="OrthoDB" id="5737051at2"/>
<organism evidence="1 2">
    <name type="scientific">Pseudomonas pohangensis</name>
    <dbReference type="NCBI Taxonomy" id="364197"/>
    <lineage>
        <taxon>Bacteria</taxon>
        <taxon>Pseudomonadati</taxon>
        <taxon>Pseudomonadota</taxon>
        <taxon>Gammaproteobacteria</taxon>
        <taxon>Pseudomonadales</taxon>
        <taxon>Pseudomonadaceae</taxon>
        <taxon>Pseudomonas</taxon>
    </lineage>
</organism>
<accession>A0A1H2GGX2</accession>
<evidence type="ECO:0000313" key="2">
    <source>
        <dbReference type="Proteomes" id="UP000243232"/>
    </source>
</evidence>
<evidence type="ECO:0000313" key="1">
    <source>
        <dbReference type="EMBL" id="SDU18742.1"/>
    </source>
</evidence>
<sequence length="124" mass="13749">MLGKMLSTGFNLATMPARLAYRSVRAVAMTPAEFSELMNELRGASDDVMQEIQQIMASVDDEMGRKTAHLSNEQKQQAALLALDAAEKHLSMAAVNILRALWLAMNSDPQLPPARRGETIEHRR</sequence>
<name>A0A1H2GGX2_9PSED</name>
<protein>
    <submittedName>
        <fullName evidence="1">Uncharacterized protein</fullName>
    </submittedName>
</protein>
<keyword evidence="2" id="KW-1185">Reference proteome</keyword>
<dbReference type="AlphaFoldDB" id="A0A1H2GGX2"/>
<gene>
    <name evidence="1" type="ORF">SAMN05216296_2283</name>
</gene>